<dbReference type="OrthoDB" id="17255at2759"/>
<evidence type="ECO:0000256" key="1">
    <source>
        <dbReference type="SAM" id="MobiDB-lite"/>
    </source>
</evidence>
<dbReference type="InterPro" id="IPR005302">
    <property type="entry name" value="MoCF_Sase_C"/>
</dbReference>
<dbReference type="SUPFAM" id="SSF50800">
    <property type="entry name" value="PK beta-barrel domain-like"/>
    <property type="match status" value="1"/>
</dbReference>
<feature type="region of interest" description="Disordered" evidence="1">
    <location>
        <begin position="73"/>
        <end position="134"/>
    </location>
</feature>
<dbReference type="SUPFAM" id="SSF141673">
    <property type="entry name" value="MOSC N-terminal domain-like"/>
    <property type="match status" value="1"/>
</dbReference>
<dbReference type="STRING" id="454130.A0A0U5FQ76"/>
<dbReference type="PANTHER" id="PTHR14237">
    <property type="entry name" value="MOLYBDOPTERIN COFACTOR SULFURASE MOSC"/>
    <property type="match status" value="1"/>
</dbReference>
<dbReference type="EMBL" id="CDMC01000001">
    <property type="protein sequence ID" value="CEL01515.1"/>
    <property type="molecule type" value="Genomic_DNA"/>
</dbReference>
<sequence>MKISQIYIYPIKSLRGVPVSSAEATRTGFKYDRRFMLLKVVPAEGAEGGTTLKNMHVPHFPEMALFQTELLLPGSGSSSDDSQGRVRVTFKGGERGEKSLSTPTPNGRVTRSLSANGHGGKAEPGLGGTTLDIPLTPDTRGLEELAVMMHKSPTKGYNMGARCNAWFSERFGYDVVLAYLSEENWRGVLGTFPPAKHFAHKAYLGSSPWATATATVRDPWIVIAGFVLVAVLAVVLELRSGLTVFANKTVQLVSGALIMGGYLGWFYIRGEQLKNERITFADAAPYMVVSETSVANVSERLEGEEMDVRKFRANVVVEGAETAFEEDFWAELVVGKSEDKKSGVRLLLTANCVRCRSLDVDYATGKMGEGESGKVLKKLMADRRVDSGAKYSPVFGRYGFLVARSDSKTVRVGDEVVVARRMQERSVYDWPGLA</sequence>
<dbReference type="PANTHER" id="PTHR14237:SF34">
    <property type="entry name" value="MOSC DOMAIN PROTEIN (AFU_ORTHOLOGUE AFUA_2G07820)"/>
    <property type="match status" value="1"/>
</dbReference>
<reference evidence="5" key="1">
    <citation type="journal article" date="2016" name="Genome Announc.">
        <title>Draft genome sequences of fungus Aspergillus calidoustus.</title>
        <authorList>
            <person name="Horn F."/>
            <person name="Linde J."/>
            <person name="Mattern D.J."/>
            <person name="Walther G."/>
            <person name="Guthke R."/>
            <person name="Scherlach K."/>
            <person name="Martin K."/>
            <person name="Brakhage A.A."/>
            <person name="Petzke L."/>
            <person name="Valiante V."/>
        </authorList>
    </citation>
    <scope>NUCLEOTIDE SEQUENCE [LARGE SCALE GENOMIC DNA]</scope>
    <source>
        <strain evidence="5">SF006504</strain>
    </source>
</reference>
<dbReference type="AlphaFoldDB" id="A0A0U5FQ76"/>
<dbReference type="GO" id="GO:0003824">
    <property type="term" value="F:catalytic activity"/>
    <property type="evidence" value="ECO:0007669"/>
    <property type="project" value="InterPro"/>
</dbReference>
<protein>
    <recommendedName>
        <fullName evidence="3">MOSC domain-containing protein</fullName>
    </recommendedName>
</protein>
<evidence type="ECO:0000313" key="5">
    <source>
        <dbReference type="Proteomes" id="UP000054771"/>
    </source>
</evidence>
<feature type="transmembrane region" description="Helical" evidence="2">
    <location>
        <begin position="220"/>
        <end position="238"/>
    </location>
</feature>
<feature type="transmembrane region" description="Helical" evidence="2">
    <location>
        <begin position="250"/>
        <end position="268"/>
    </location>
</feature>
<organism evidence="4 5">
    <name type="scientific">Aspergillus calidoustus</name>
    <dbReference type="NCBI Taxonomy" id="454130"/>
    <lineage>
        <taxon>Eukaryota</taxon>
        <taxon>Fungi</taxon>
        <taxon>Dikarya</taxon>
        <taxon>Ascomycota</taxon>
        <taxon>Pezizomycotina</taxon>
        <taxon>Eurotiomycetes</taxon>
        <taxon>Eurotiomycetidae</taxon>
        <taxon>Eurotiales</taxon>
        <taxon>Aspergillaceae</taxon>
        <taxon>Aspergillus</taxon>
        <taxon>Aspergillus subgen. Nidulantes</taxon>
    </lineage>
</organism>
<dbReference type="GO" id="GO:0030151">
    <property type="term" value="F:molybdenum ion binding"/>
    <property type="evidence" value="ECO:0007669"/>
    <property type="project" value="InterPro"/>
</dbReference>
<keyword evidence="2" id="KW-0472">Membrane</keyword>
<evidence type="ECO:0000313" key="4">
    <source>
        <dbReference type="EMBL" id="CEL01515.1"/>
    </source>
</evidence>
<dbReference type="Pfam" id="PF03476">
    <property type="entry name" value="MOSC_N"/>
    <property type="match status" value="1"/>
</dbReference>
<keyword evidence="2" id="KW-0812">Transmembrane</keyword>
<accession>A0A0U5FQ76</accession>
<evidence type="ECO:0000259" key="3">
    <source>
        <dbReference type="PROSITE" id="PS51340"/>
    </source>
</evidence>
<dbReference type="GO" id="GO:0030170">
    <property type="term" value="F:pyridoxal phosphate binding"/>
    <property type="evidence" value="ECO:0007669"/>
    <property type="project" value="InterPro"/>
</dbReference>
<feature type="compositionally biased region" description="Polar residues" evidence="1">
    <location>
        <begin position="99"/>
        <end position="115"/>
    </location>
</feature>
<dbReference type="PROSITE" id="PS51340">
    <property type="entry name" value="MOSC"/>
    <property type="match status" value="1"/>
</dbReference>
<dbReference type="InterPro" id="IPR005303">
    <property type="entry name" value="MOCOS_middle"/>
</dbReference>
<feature type="domain" description="MOSC" evidence="3">
    <location>
        <begin position="251"/>
        <end position="419"/>
    </location>
</feature>
<name>A0A0U5FQ76_ASPCI</name>
<proteinExistence type="predicted"/>
<evidence type="ECO:0000256" key="2">
    <source>
        <dbReference type="SAM" id="Phobius"/>
    </source>
</evidence>
<dbReference type="OMA" id="PHFPEMA"/>
<keyword evidence="2" id="KW-1133">Transmembrane helix</keyword>
<dbReference type="InterPro" id="IPR011037">
    <property type="entry name" value="Pyrv_Knase-like_insert_dom_sf"/>
</dbReference>
<dbReference type="Pfam" id="PF03473">
    <property type="entry name" value="MOSC"/>
    <property type="match status" value="1"/>
</dbReference>
<keyword evidence="5" id="KW-1185">Reference proteome</keyword>
<gene>
    <name evidence="4" type="ORF">ASPCAL01097</name>
</gene>
<dbReference type="Proteomes" id="UP000054771">
    <property type="component" value="Unassembled WGS sequence"/>
</dbReference>